<reference evidence="4" key="1">
    <citation type="submission" date="2018-05" db="EMBL/GenBank/DDBJ databases">
        <authorList>
            <person name="Lanie J.A."/>
            <person name="Ng W.-L."/>
            <person name="Kazmierczak K.M."/>
            <person name="Andrzejewski T.M."/>
            <person name="Davidsen T.M."/>
            <person name="Wayne K.J."/>
            <person name="Tettelin H."/>
            <person name="Glass J.I."/>
            <person name="Rusch D."/>
            <person name="Podicherti R."/>
            <person name="Tsui H.-C.T."/>
            <person name="Winkler M.E."/>
        </authorList>
    </citation>
    <scope>NUCLEOTIDE SEQUENCE</scope>
</reference>
<evidence type="ECO:0000256" key="1">
    <source>
        <dbReference type="ARBA" id="ARBA00010211"/>
    </source>
</evidence>
<dbReference type="GO" id="GO:0046872">
    <property type="term" value="F:metal ion binding"/>
    <property type="evidence" value="ECO:0007669"/>
    <property type="project" value="UniProtKB-KW"/>
</dbReference>
<sequence length="276" mass="30856">MKFLRITNNNITTPAVEVDNVIYDISPLVADISNQTIEKLLSMDIDINTLKKVEKYERIETPITGISKIICIGLNYVDHAKESGMKIPSEPVVFMKAISSITGPNDNVEIPRNSVKTDWEVELGVVIGKRAKYVQQQDAYDYIAGYTIINDISEREFQLEREGQWSKGKSHDTFSPIGPYLVTKDEVDNEDSLSMTLSVDGKIFQNGNTNTMFFKVPFIISYLSNFMTLLPGDIVSTGTPPGVGFGQKPEVYLKEGQTMKLTIEKLGTQRQVTVSL</sequence>
<gene>
    <name evidence="4" type="ORF">METZ01_LOCUS95446</name>
</gene>
<keyword evidence="2" id="KW-0479">Metal-binding</keyword>
<dbReference type="GO" id="GO:0016853">
    <property type="term" value="F:isomerase activity"/>
    <property type="evidence" value="ECO:0007669"/>
    <property type="project" value="UniProtKB-ARBA"/>
</dbReference>
<evidence type="ECO:0000313" key="4">
    <source>
        <dbReference type="EMBL" id="SVA42592.1"/>
    </source>
</evidence>
<dbReference type="PANTHER" id="PTHR42796:SF4">
    <property type="entry name" value="FUMARYLACETOACETATE HYDROLASE DOMAIN-CONTAINING PROTEIN 2A"/>
    <property type="match status" value="1"/>
</dbReference>
<dbReference type="Pfam" id="PF01557">
    <property type="entry name" value="FAA_hydrolase"/>
    <property type="match status" value="1"/>
</dbReference>
<dbReference type="PANTHER" id="PTHR42796">
    <property type="entry name" value="FUMARYLACETOACETATE HYDROLASE DOMAIN-CONTAINING PROTEIN 2A-RELATED"/>
    <property type="match status" value="1"/>
</dbReference>
<organism evidence="4">
    <name type="scientific">marine metagenome</name>
    <dbReference type="NCBI Taxonomy" id="408172"/>
    <lineage>
        <taxon>unclassified sequences</taxon>
        <taxon>metagenomes</taxon>
        <taxon>ecological metagenomes</taxon>
    </lineage>
</organism>
<dbReference type="GO" id="GO:0019752">
    <property type="term" value="P:carboxylic acid metabolic process"/>
    <property type="evidence" value="ECO:0007669"/>
    <property type="project" value="UniProtKB-ARBA"/>
</dbReference>
<accession>A0A381VQM2</accession>
<dbReference type="FunFam" id="3.90.850.10:FF:000002">
    <property type="entry name" value="2-hydroxyhepta-2,4-diene-1,7-dioate isomerase"/>
    <property type="match status" value="1"/>
</dbReference>
<dbReference type="SUPFAM" id="SSF56529">
    <property type="entry name" value="FAH"/>
    <property type="match status" value="1"/>
</dbReference>
<feature type="domain" description="Fumarylacetoacetase-like C-terminal" evidence="3">
    <location>
        <begin position="68"/>
        <end position="271"/>
    </location>
</feature>
<dbReference type="InterPro" id="IPR051121">
    <property type="entry name" value="FAH"/>
</dbReference>
<dbReference type="Gene3D" id="3.90.850.10">
    <property type="entry name" value="Fumarylacetoacetase-like, C-terminal domain"/>
    <property type="match status" value="1"/>
</dbReference>
<comment type="similarity">
    <text evidence="1">Belongs to the FAH family.</text>
</comment>
<evidence type="ECO:0000256" key="2">
    <source>
        <dbReference type="ARBA" id="ARBA00022723"/>
    </source>
</evidence>
<evidence type="ECO:0000259" key="3">
    <source>
        <dbReference type="Pfam" id="PF01557"/>
    </source>
</evidence>
<protein>
    <recommendedName>
        <fullName evidence="3">Fumarylacetoacetase-like C-terminal domain-containing protein</fullName>
    </recommendedName>
</protein>
<dbReference type="AlphaFoldDB" id="A0A381VQM2"/>
<dbReference type="InterPro" id="IPR011234">
    <property type="entry name" value="Fumarylacetoacetase-like_C"/>
</dbReference>
<proteinExistence type="inferred from homology"/>
<name>A0A381VQM2_9ZZZZ</name>
<dbReference type="InterPro" id="IPR036663">
    <property type="entry name" value="Fumarylacetoacetase_C_sf"/>
</dbReference>
<dbReference type="EMBL" id="UINC01009499">
    <property type="protein sequence ID" value="SVA42592.1"/>
    <property type="molecule type" value="Genomic_DNA"/>
</dbReference>